<feature type="transmembrane region" description="Helical" evidence="1">
    <location>
        <begin position="176"/>
        <end position="195"/>
    </location>
</feature>
<dbReference type="PANTHER" id="PTHR43708">
    <property type="entry name" value="CONSERVED EXPRESSED OXIDOREDUCTASE (EUROFUNG)"/>
    <property type="match status" value="1"/>
</dbReference>
<dbReference type="AlphaFoldDB" id="A0A0S7Y253"/>
<evidence type="ECO:0008006" key="6">
    <source>
        <dbReference type="Google" id="ProtNLM"/>
    </source>
</evidence>
<dbReference type="Pfam" id="PF22725">
    <property type="entry name" value="GFO_IDH_MocA_C3"/>
    <property type="match status" value="1"/>
</dbReference>
<dbReference type="GO" id="GO:0000166">
    <property type="term" value="F:nucleotide binding"/>
    <property type="evidence" value="ECO:0007669"/>
    <property type="project" value="InterPro"/>
</dbReference>
<keyword evidence="1" id="KW-0812">Transmembrane</keyword>
<dbReference type="EMBL" id="LIZX01000038">
    <property type="protein sequence ID" value="KPJ68853.1"/>
    <property type="molecule type" value="Genomic_DNA"/>
</dbReference>
<protein>
    <recommendedName>
        <fullName evidence="6">Oxidoreductase</fullName>
    </recommendedName>
</protein>
<comment type="caution">
    <text evidence="4">The sequence shown here is derived from an EMBL/GenBank/DDBJ whole genome shotgun (WGS) entry which is preliminary data.</text>
</comment>
<evidence type="ECO:0000259" key="2">
    <source>
        <dbReference type="Pfam" id="PF01408"/>
    </source>
</evidence>
<reference evidence="4 5" key="1">
    <citation type="journal article" date="2015" name="Microbiome">
        <title>Genomic resolution of linkages in carbon, nitrogen, and sulfur cycling among widespread estuary sediment bacteria.</title>
        <authorList>
            <person name="Baker B.J."/>
            <person name="Lazar C.S."/>
            <person name="Teske A.P."/>
            <person name="Dick G.J."/>
        </authorList>
    </citation>
    <scope>NUCLEOTIDE SEQUENCE [LARGE SCALE GENOMIC DNA]</scope>
    <source>
        <strain evidence="4">DG_54_3</strain>
    </source>
</reference>
<dbReference type="Gene3D" id="3.40.50.720">
    <property type="entry name" value="NAD(P)-binding Rossmann-like Domain"/>
    <property type="match status" value="1"/>
</dbReference>
<dbReference type="InterPro" id="IPR036291">
    <property type="entry name" value="NAD(P)-bd_dom_sf"/>
</dbReference>
<organism evidence="4 5">
    <name type="scientific">candidate division WOR-1 bacterium DG_54_3</name>
    <dbReference type="NCBI Taxonomy" id="1703775"/>
    <lineage>
        <taxon>Bacteria</taxon>
        <taxon>Bacillati</taxon>
        <taxon>Saganbacteria</taxon>
    </lineage>
</organism>
<evidence type="ECO:0000256" key="1">
    <source>
        <dbReference type="SAM" id="Phobius"/>
    </source>
</evidence>
<evidence type="ECO:0000313" key="4">
    <source>
        <dbReference type="EMBL" id="KPJ68853.1"/>
    </source>
</evidence>
<dbReference type="Proteomes" id="UP000051861">
    <property type="component" value="Unassembled WGS sequence"/>
</dbReference>
<dbReference type="PANTHER" id="PTHR43708:SF8">
    <property type="entry name" value="OXIDOREDUCTASE"/>
    <property type="match status" value="1"/>
</dbReference>
<gene>
    <name evidence="4" type="ORF">AMJ44_05320</name>
</gene>
<keyword evidence="1" id="KW-0472">Membrane</keyword>
<dbReference type="InterPro" id="IPR000683">
    <property type="entry name" value="Gfo/Idh/MocA-like_OxRdtase_N"/>
</dbReference>
<proteinExistence type="predicted"/>
<name>A0A0S7Y253_UNCSA</name>
<evidence type="ECO:0000313" key="5">
    <source>
        <dbReference type="Proteomes" id="UP000051861"/>
    </source>
</evidence>
<keyword evidence="1" id="KW-1133">Transmembrane helix</keyword>
<sequence length="346" mass="39045">MAKKIRTGVIGLGKMGILHSALVNMIPQAKLVSVHDMDKKLSRYVKRSGLDVAFHSRLDQMLDTENLDAVFVCTPPFTHLPIAKECISRNLDVFVEKPLAESLSSAKKMVSLVEQKDVIHATGFNVAHIPLYRRAKAIFGKGALGKVHMFNISVYFSEVLRKKRGWFYDKSKSGGGVVIDIASHLIYLVMLYFGLPQKVYARTLNFYSDVEDCGSIMFEYKNGLTGTLDANWSIPGYRLATIEIAVEGENGFMEITNDYIKLNLHRQIDDLEGGWTTLHKIDLQSTSHFDLGSEGYYDEDRDFIECCLNREKPQVSWKEGYEVQKVIEAVYLSAEAQRPVDMDSVP</sequence>
<accession>A0A0S7Y253</accession>
<feature type="domain" description="Gfo/Idh/MocA-like oxidoreductase N-terminal" evidence="2">
    <location>
        <begin position="5"/>
        <end position="123"/>
    </location>
</feature>
<feature type="domain" description="GFO/IDH/MocA-like oxidoreductase" evidence="3">
    <location>
        <begin position="132"/>
        <end position="252"/>
    </location>
</feature>
<dbReference type="SUPFAM" id="SSF51735">
    <property type="entry name" value="NAD(P)-binding Rossmann-fold domains"/>
    <property type="match status" value="1"/>
</dbReference>
<evidence type="ECO:0000259" key="3">
    <source>
        <dbReference type="Pfam" id="PF22725"/>
    </source>
</evidence>
<dbReference type="Gene3D" id="3.30.360.10">
    <property type="entry name" value="Dihydrodipicolinate Reductase, domain 2"/>
    <property type="match status" value="1"/>
</dbReference>
<dbReference type="InterPro" id="IPR055170">
    <property type="entry name" value="GFO_IDH_MocA-like_dom"/>
</dbReference>
<dbReference type="InterPro" id="IPR051317">
    <property type="entry name" value="Gfo/Idh/MocA_oxidoreduct"/>
</dbReference>
<dbReference type="Pfam" id="PF01408">
    <property type="entry name" value="GFO_IDH_MocA"/>
    <property type="match status" value="1"/>
</dbReference>
<dbReference type="SUPFAM" id="SSF55347">
    <property type="entry name" value="Glyceraldehyde-3-phosphate dehydrogenase-like, C-terminal domain"/>
    <property type="match status" value="1"/>
</dbReference>